<dbReference type="InterPro" id="IPR027370">
    <property type="entry name" value="Znf-RING_euk"/>
</dbReference>
<sequence length="927" mass="103136">MARDDDEQCYYDCDDDDSEEEDAEWIDGLESEDDDDDLGLVEEADLLLPEDRRADCWAITQESLPAAQQQDLSIVMNLLNIKQHQARTLLIHHRWNMHSIYDSLDRKGRDRMLWEACIILQKTSKPAASGSRIPTKGVVTCNVCFEDFSVANVSTMDCGHGFCNDCWTEHFFTAIKSVNNQIRCMEVKCKAICDEDIVQRLLDLRYPAASKRFNQLLLVSYLDDNDSVKFCPSAPHCGRAIQVSSGERHGEVTCPCGVSFCFSCAGEVHSPCPCAMWDKWKAKAHGDSDSVKWILKNTKSCPKCLKPIEKIDGCNQVRCKCGHWLCGGPTGAEHTWTSISGHSCNRYKEEEQGSTAADKGRRQMQRYTHYWDRYNIHAGSHKVEQGELARAVAERARRLESDLSRPRVHRDGAWLGAAHARLLSSRQVLSRSYAFAYYMFGGGDGDVVGRMTSERASQLAVAQNLFEDQQEVLENHVEHLSKELADVAADVAEEGIVAAKMKVVSIVKVVQTICEKMYGCIQDELLPLLQQDLSMVMNLLCIKQHQARALLIHHRWNVDSILDYLDRKGPERMLKEAGIVIQEEKKSSSTAMPRRSHRRSVTCNVCFEDVSPFAVSTMDCGHGFCNDCWTEHFFTSVNGGQKQIRCMEVKCPAICDEEVVQRLLGAKYPAAASRLDGFLVQSYVEDNDAARWCPSAPHCGSAVRVDGGREACEDVVCPCGVAFCFGCGASPPHSPCPCAMWERWGAYRNGGELANLKWIVANTKSCPKCSKPIQKIDGCNHVVCTCGQHLCYACGAATGMLYMHECNRYKEGDGGGCKVEMTANGRELLRYKHYYDRFELHTDSHSKEQHQLGPAVTNLTAQLNKAAAAADTDVTVRDAEWPAAAAVLPRSYVLAYYMFGGGTAATADADEAASLAAAQNRFEDLQG</sequence>
<evidence type="ECO:0000256" key="9">
    <source>
        <dbReference type="ARBA" id="ARBA00022737"/>
    </source>
</evidence>
<dbReference type="GO" id="GO:0061630">
    <property type="term" value="F:ubiquitin protein ligase activity"/>
    <property type="evidence" value="ECO:0007669"/>
    <property type="project" value="UniProtKB-EC"/>
</dbReference>
<evidence type="ECO:0000256" key="2">
    <source>
        <dbReference type="ARBA" id="ARBA00001947"/>
    </source>
</evidence>
<dbReference type="GO" id="GO:0016567">
    <property type="term" value="P:protein ubiquitination"/>
    <property type="evidence" value="ECO:0007669"/>
    <property type="project" value="InterPro"/>
</dbReference>
<dbReference type="EnsemblPlants" id="LPERR03G21940.1">
    <property type="protein sequence ID" value="LPERR03G21940.1"/>
    <property type="gene ID" value="LPERR03G21940"/>
</dbReference>
<keyword evidence="7" id="KW-0808">Transferase</keyword>
<dbReference type="STRING" id="77586.A0A0D9VWI2"/>
<comment type="pathway">
    <text evidence="4">Protein modification; protein ubiquitination.</text>
</comment>
<evidence type="ECO:0000256" key="1">
    <source>
        <dbReference type="ARBA" id="ARBA00001798"/>
    </source>
</evidence>
<dbReference type="eggNOG" id="KOG1815">
    <property type="taxonomic scope" value="Eukaryota"/>
</dbReference>
<dbReference type="Pfam" id="PF01485">
    <property type="entry name" value="IBR"/>
    <property type="match status" value="2"/>
</dbReference>
<comment type="function">
    <text evidence="3">Might act as an E3 ubiquitin-protein ligase, or as part of E3 complex, which accepts ubiquitin from specific E2 ubiquitin-conjugating enzymes and then transfers it to substrates.</text>
</comment>
<dbReference type="CDD" id="cd20346">
    <property type="entry name" value="BRcat_RBR_ANKIB1"/>
    <property type="match status" value="2"/>
</dbReference>
<dbReference type="SUPFAM" id="SSF57850">
    <property type="entry name" value="RING/U-box"/>
    <property type="match status" value="6"/>
</dbReference>
<feature type="domain" description="RING-type" evidence="16">
    <location>
        <begin position="599"/>
        <end position="810"/>
    </location>
</feature>
<feature type="domain" description="RING-type" evidence="15">
    <location>
        <begin position="603"/>
        <end position="652"/>
    </location>
</feature>
<keyword evidence="9" id="KW-0677">Repeat</keyword>
<dbReference type="Proteomes" id="UP000032180">
    <property type="component" value="Chromosome 3"/>
</dbReference>
<dbReference type="SMART" id="SM00647">
    <property type="entry name" value="IBR"/>
    <property type="match status" value="3"/>
</dbReference>
<evidence type="ECO:0000256" key="3">
    <source>
        <dbReference type="ARBA" id="ARBA00003976"/>
    </source>
</evidence>
<reference evidence="17 18" key="1">
    <citation type="submission" date="2012-08" db="EMBL/GenBank/DDBJ databases">
        <title>Oryza genome evolution.</title>
        <authorList>
            <person name="Wing R.A."/>
        </authorList>
    </citation>
    <scope>NUCLEOTIDE SEQUENCE</scope>
</reference>
<keyword evidence="11" id="KW-0833">Ubl conjugation pathway</keyword>
<evidence type="ECO:0000256" key="7">
    <source>
        <dbReference type="ARBA" id="ARBA00022679"/>
    </source>
</evidence>
<feature type="domain" description="RING-type" evidence="16">
    <location>
        <begin position="137"/>
        <end position="348"/>
    </location>
</feature>
<evidence type="ECO:0000259" key="15">
    <source>
        <dbReference type="PROSITE" id="PS50089"/>
    </source>
</evidence>
<evidence type="ECO:0000256" key="11">
    <source>
        <dbReference type="ARBA" id="ARBA00022786"/>
    </source>
</evidence>
<protein>
    <recommendedName>
        <fullName evidence="6">RBR-type E3 ubiquitin transferase</fullName>
        <ecNumber evidence="6">2.3.2.31</ecNumber>
    </recommendedName>
</protein>
<evidence type="ECO:0000256" key="12">
    <source>
        <dbReference type="ARBA" id="ARBA00022833"/>
    </source>
</evidence>
<dbReference type="Pfam" id="PF13445">
    <property type="entry name" value="zf-RING_UBOX"/>
    <property type="match status" value="2"/>
</dbReference>
<accession>A0A0D9VWI2</accession>
<keyword evidence="10 13" id="KW-0863">Zinc-finger</keyword>
<dbReference type="PROSITE" id="PS50089">
    <property type="entry name" value="ZF_RING_2"/>
    <property type="match status" value="2"/>
</dbReference>
<dbReference type="Gramene" id="LPERR03G21940.1">
    <property type="protein sequence ID" value="LPERR03G21940.1"/>
    <property type="gene ID" value="LPERR03G21940"/>
</dbReference>
<evidence type="ECO:0000256" key="14">
    <source>
        <dbReference type="SAM" id="MobiDB-lite"/>
    </source>
</evidence>
<dbReference type="Gene3D" id="1.20.120.1750">
    <property type="match status" value="2"/>
</dbReference>
<evidence type="ECO:0000256" key="4">
    <source>
        <dbReference type="ARBA" id="ARBA00004906"/>
    </source>
</evidence>
<dbReference type="InterPro" id="IPR013083">
    <property type="entry name" value="Znf_RING/FYVE/PHD"/>
</dbReference>
<evidence type="ECO:0000313" key="18">
    <source>
        <dbReference type="Proteomes" id="UP000032180"/>
    </source>
</evidence>
<dbReference type="SMART" id="SM00184">
    <property type="entry name" value="RING"/>
    <property type="match status" value="2"/>
</dbReference>
<comment type="similarity">
    <text evidence="5">Belongs to the RBR family. Ariadne subfamily.</text>
</comment>
<dbReference type="InterPro" id="IPR045840">
    <property type="entry name" value="Ariadne"/>
</dbReference>
<reference evidence="18" key="2">
    <citation type="submission" date="2013-12" db="EMBL/GenBank/DDBJ databases">
        <authorList>
            <person name="Yu Y."/>
            <person name="Lee S."/>
            <person name="de Baynast K."/>
            <person name="Wissotski M."/>
            <person name="Liu L."/>
            <person name="Talag J."/>
            <person name="Goicoechea J."/>
            <person name="Angelova A."/>
            <person name="Jetty R."/>
            <person name="Kudrna D."/>
            <person name="Golser W."/>
            <person name="Rivera L."/>
            <person name="Zhang J."/>
            <person name="Wing R."/>
        </authorList>
    </citation>
    <scope>NUCLEOTIDE SEQUENCE</scope>
</reference>
<evidence type="ECO:0000256" key="6">
    <source>
        <dbReference type="ARBA" id="ARBA00012251"/>
    </source>
</evidence>
<proteinExistence type="inferred from homology"/>
<reference evidence="17" key="3">
    <citation type="submission" date="2015-04" db="UniProtKB">
        <authorList>
            <consortium name="EnsemblPlants"/>
        </authorList>
    </citation>
    <scope>IDENTIFICATION</scope>
</reference>
<evidence type="ECO:0000256" key="10">
    <source>
        <dbReference type="ARBA" id="ARBA00022771"/>
    </source>
</evidence>
<dbReference type="HOGENOM" id="CLU_283774_0_0_1"/>
<evidence type="ECO:0000256" key="8">
    <source>
        <dbReference type="ARBA" id="ARBA00022723"/>
    </source>
</evidence>
<dbReference type="Pfam" id="PF19422">
    <property type="entry name" value="Ariadne"/>
    <property type="match status" value="2"/>
</dbReference>
<feature type="domain" description="RING-type" evidence="15">
    <location>
        <begin position="141"/>
        <end position="184"/>
    </location>
</feature>
<evidence type="ECO:0000313" key="17">
    <source>
        <dbReference type="EnsemblPlants" id="LPERR03G21940.1"/>
    </source>
</evidence>
<dbReference type="EC" id="2.3.2.31" evidence="6"/>
<dbReference type="GO" id="GO:0008270">
    <property type="term" value="F:zinc ion binding"/>
    <property type="evidence" value="ECO:0007669"/>
    <property type="project" value="UniProtKB-KW"/>
</dbReference>
<dbReference type="PANTHER" id="PTHR11685">
    <property type="entry name" value="RBR FAMILY RING FINGER AND IBR DOMAIN-CONTAINING"/>
    <property type="match status" value="1"/>
</dbReference>
<dbReference type="CDD" id="cd16773">
    <property type="entry name" value="RING-HC_RBR_TRIAD1"/>
    <property type="match status" value="2"/>
</dbReference>
<evidence type="ECO:0000256" key="5">
    <source>
        <dbReference type="ARBA" id="ARBA00005884"/>
    </source>
</evidence>
<dbReference type="FunFam" id="3.30.40.10:FF:000019">
    <property type="entry name" value="RBR-type E3 ubiquitin transferase"/>
    <property type="match status" value="2"/>
</dbReference>
<dbReference type="Pfam" id="PF26200">
    <property type="entry name" value="Rcat_RNF216"/>
    <property type="match status" value="1"/>
</dbReference>
<name>A0A0D9VWI2_9ORYZ</name>
<comment type="cofactor">
    <cofactor evidence="2">
        <name>Zn(2+)</name>
        <dbReference type="ChEBI" id="CHEBI:29105"/>
    </cofactor>
</comment>
<dbReference type="InterPro" id="IPR002867">
    <property type="entry name" value="IBR_dom"/>
</dbReference>
<dbReference type="InterPro" id="IPR031127">
    <property type="entry name" value="E3_UB_ligase_RBR"/>
</dbReference>
<organism evidence="17 18">
    <name type="scientific">Leersia perrieri</name>
    <dbReference type="NCBI Taxonomy" id="77586"/>
    <lineage>
        <taxon>Eukaryota</taxon>
        <taxon>Viridiplantae</taxon>
        <taxon>Streptophyta</taxon>
        <taxon>Embryophyta</taxon>
        <taxon>Tracheophyta</taxon>
        <taxon>Spermatophyta</taxon>
        <taxon>Magnoliopsida</taxon>
        <taxon>Liliopsida</taxon>
        <taxon>Poales</taxon>
        <taxon>Poaceae</taxon>
        <taxon>BOP clade</taxon>
        <taxon>Oryzoideae</taxon>
        <taxon>Oryzeae</taxon>
        <taxon>Oryzinae</taxon>
        <taxon>Leersia</taxon>
    </lineage>
</organism>
<dbReference type="AlphaFoldDB" id="A0A0D9VWI2"/>
<keyword evidence="18" id="KW-1185">Reference proteome</keyword>
<dbReference type="PROSITE" id="PS51873">
    <property type="entry name" value="TRIAD"/>
    <property type="match status" value="2"/>
</dbReference>
<feature type="region of interest" description="Disordered" evidence="14">
    <location>
        <begin position="1"/>
        <end position="23"/>
    </location>
</feature>
<evidence type="ECO:0000256" key="13">
    <source>
        <dbReference type="PROSITE-ProRule" id="PRU00175"/>
    </source>
</evidence>
<evidence type="ECO:0000259" key="16">
    <source>
        <dbReference type="PROSITE" id="PS51873"/>
    </source>
</evidence>
<keyword evidence="8" id="KW-0479">Metal-binding</keyword>
<dbReference type="InterPro" id="IPR044066">
    <property type="entry name" value="TRIAD_supradom"/>
</dbReference>
<dbReference type="InterPro" id="IPR001841">
    <property type="entry name" value="Znf_RING"/>
</dbReference>
<keyword evidence="12" id="KW-0862">Zinc</keyword>
<dbReference type="Gene3D" id="3.30.40.10">
    <property type="entry name" value="Zinc/RING finger domain, C3HC4 (zinc finger)"/>
    <property type="match status" value="2"/>
</dbReference>
<comment type="catalytic activity">
    <reaction evidence="1">
        <text>[E2 ubiquitin-conjugating enzyme]-S-ubiquitinyl-L-cysteine + [acceptor protein]-L-lysine = [E2 ubiquitin-conjugating enzyme]-L-cysteine + [acceptor protein]-N(6)-ubiquitinyl-L-lysine.</text>
        <dbReference type="EC" id="2.3.2.31"/>
    </reaction>
</comment>